<keyword evidence="4" id="KW-1185">Reference proteome</keyword>
<evidence type="ECO:0000256" key="2">
    <source>
        <dbReference type="SAM" id="SignalP"/>
    </source>
</evidence>
<feature type="region of interest" description="Disordered" evidence="1">
    <location>
        <begin position="79"/>
        <end position="135"/>
    </location>
</feature>
<feature type="region of interest" description="Disordered" evidence="1">
    <location>
        <begin position="191"/>
        <end position="259"/>
    </location>
</feature>
<dbReference type="AlphaFoldDB" id="A0A921ZKP9"/>
<dbReference type="OrthoDB" id="7416548at2759"/>
<feature type="signal peptide" evidence="2">
    <location>
        <begin position="1"/>
        <end position="18"/>
    </location>
</feature>
<dbReference type="Proteomes" id="UP000791440">
    <property type="component" value="Unassembled WGS sequence"/>
</dbReference>
<comment type="caution">
    <text evidence="3">The sequence shown here is derived from an EMBL/GenBank/DDBJ whole genome shotgun (WGS) entry which is preliminary data.</text>
</comment>
<reference evidence="3" key="2">
    <citation type="submission" date="2020-12" db="EMBL/GenBank/DDBJ databases">
        <authorList>
            <person name="Kanost M."/>
        </authorList>
    </citation>
    <scope>NUCLEOTIDE SEQUENCE</scope>
</reference>
<evidence type="ECO:0000256" key="1">
    <source>
        <dbReference type="SAM" id="MobiDB-lite"/>
    </source>
</evidence>
<dbReference type="EMBL" id="JH668630">
    <property type="protein sequence ID" value="KAG6459644.1"/>
    <property type="molecule type" value="Genomic_DNA"/>
</dbReference>
<sequence>MDIIASLLLLCVCGWAQCEPLRAAHHRRSHYGGVYAGEFAQEYEPYVFAAFPLHPPMPVLHVLSPTPLAPTKRDLLHAGSKHRPTYSRPAYATSSSSFTDLSRPPSAYAHDDYPRPSYSHSDYNRPAYSEYPRPSYMHSEYTKPSYVSSSYVRPSYADVYQENSYSRPEPQLTSNEVDYPAQMYPTSVAHVTYAKPPPQPQSQIEPQSQAQSQPQTQYPASQETSPTILYAKPTAHGGYSYQKEPTKKQSVPKKVAPTESPVIIRVHKYRITRT</sequence>
<gene>
    <name evidence="3" type="ORF">O3G_MSEX011495</name>
</gene>
<name>A0A921ZKP9_MANSE</name>
<accession>A0A921ZKP9</accession>
<organism evidence="3 4">
    <name type="scientific">Manduca sexta</name>
    <name type="common">Tobacco hawkmoth</name>
    <name type="synonym">Tobacco hornworm</name>
    <dbReference type="NCBI Taxonomy" id="7130"/>
    <lineage>
        <taxon>Eukaryota</taxon>
        <taxon>Metazoa</taxon>
        <taxon>Ecdysozoa</taxon>
        <taxon>Arthropoda</taxon>
        <taxon>Hexapoda</taxon>
        <taxon>Insecta</taxon>
        <taxon>Pterygota</taxon>
        <taxon>Neoptera</taxon>
        <taxon>Endopterygota</taxon>
        <taxon>Lepidoptera</taxon>
        <taxon>Glossata</taxon>
        <taxon>Ditrysia</taxon>
        <taxon>Bombycoidea</taxon>
        <taxon>Sphingidae</taxon>
        <taxon>Sphinginae</taxon>
        <taxon>Sphingini</taxon>
        <taxon>Manduca</taxon>
    </lineage>
</organism>
<evidence type="ECO:0000313" key="3">
    <source>
        <dbReference type="EMBL" id="KAG6459644.1"/>
    </source>
</evidence>
<evidence type="ECO:0000313" key="4">
    <source>
        <dbReference type="Proteomes" id="UP000791440"/>
    </source>
</evidence>
<keyword evidence="2" id="KW-0732">Signal</keyword>
<proteinExistence type="predicted"/>
<feature type="chain" id="PRO_5037067122" description="Cuticle protein" evidence="2">
    <location>
        <begin position="19"/>
        <end position="274"/>
    </location>
</feature>
<protein>
    <recommendedName>
        <fullName evidence="5">Cuticle protein</fullName>
    </recommendedName>
</protein>
<reference evidence="3" key="1">
    <citation type="journal article" date="2016" name="Insect Biochem. Mol. Biol.">
        <title>Multifaceted biological insights from a draft genome sequence of the tobacco hornworm moth, Manduca sexta.</title>
        <authorList>
            <person name="Kanost M.R."/>
            <person name="Arrese E.L."/>
            <person name="Cao X."/>
            <person name="Chen Y.R."/>
            <person name="Chellapilla S."/>
            <person name="Goldsmith M.R."/>
            <person name="Grosse-Wilde E."/>
            <person name="Heckel D.G."/>
            <person name="Herndon N."/>
            <person name="Jiang H."/>
            <person name="Papanicolaou A."/>
            <person name="Qu J."/>
            <person name="Soulages J.L."/>
            <person name="Vogel H."/>
            <person name="Walters J."/>
            <person name="Waterhouse R.M."/>
            <person name="Ahn S.J."/>
            <person name="Almeida F.C."/>
            <person name="An C."/>
            <person name="Aqrawi P."/>
            <person name="Bretschneider A."/>
            <person name="Bryant W.B."/>
            <person name="Bucks S."/>
            <person name="Chao H."/>
            <person name="Chevignon G."/>
            <person name="Christen J.M."/>
            <person name="Clarke D.F."/>
            <person name="Dittmer N.T."/>
            <person name="Ferguson L.C.F."/>
            <person name="Garavelou S."/>
            <person name="Gordon K.H.J."/>
            <person name="Gunaratna R.T."/>
            <person name="Han Y."/>
            <person name="Hauser F."/>
            <person name="He Y."/>
            <person name="Heidel-Fischer H."/>
            <person name="Hirsh A."/>
            <person name="Hu Y."/>
            <person name="Jiang H."/>
            <person name="Kalra D."/>
            <person name="Klinner C."/>
            <person name="Konig C."/>
            <person name="Kovar C."/>
            <person name="Kroll A.R."/>
            <person name="Kuwar S.S."/>
            <person name="Lee S.L."/>
            <person name="Lehman R."/>
            <person name="Li K."/>
            <person name="Li Z."/>
            <person name="Liang H."/>
            <person name="Lovelace S."/>
            <person name="Lu Z."/>
            <person name="Mansfield J.H."/>
            <person name="McCulloch K.J."/>
            <person name="Mathew T."/>
            <person name="Morton B."/>
            <person name="Muzny D.M."/>
            <person name="Neunemann D."/>
            <person name="Ongeri F."/>
            <person name="Pauchet Y."/>
            <person name="Pu L.L."/>
            <person name="Pyrousis I."/>
            <person name="Rao X.J."/>
            <person name="Redding A."/>
            <person name="Roesel C."/>
            <person name="Sanchez-Gracia A."/>
            <person name="Schaack S."/>
            <person name="Shukla A."/>
            <person name="Tetreau G."/>
            <person name="Wang Y."/>
            <person name="Xiong G.H."/>
            <person name="Traut W."/>
            <person name="Walsh T.K."/>
            <person name="Worley K.C."/>
            <person name="Wu D."/>
            <person name="Wu W."/>
            <person name="Wu Y.Q."/>
            <person name="Zhang X."/>
            <person name="Zou Z."/>
            <person name="Zucker H."/>
            <person name="Briscoe A.D."/>
            <person name="Burmester T."/>
            <person name="Clem R.J."/>
            <person name="Feyereisen R."/>
            <person name="Grimmelikhuijzen C.J.P."/>
            <person name="Hamodrakas S.J."/>
            <person name="Hansson B.S."/>
            <person name="Huguet E."/>
            <person name="Jermiin L.S."/>
            <person name="Lan Q."/>
            <person name="Lehman H.K."/>
            <person name="Lorenzen M."/>
            <person name="Merzendorfer H."/>
            <person name="Michalopoulos I."/>
            <person name="Morton D.B."/>
            <person name="Muthukrishnan S."/>
            <person name="Oakeshott J.G."/>
            <person name="Palmer W."/>
            <person name="Park Y."/>
            <person name="Passarelli A.L."/>
            <person name="Rozas J."/>
            <person name="Schwartz L.M."/>
            <person name="Smith W."/>
            <person name="Southgate A."/>
            <person name="Vilcinskas A."/>
            <person name="Vogt R."/>
            <person name="Wang P."/>
            <person name="Werren J."/>
            <person name="Yu X.Q."/>
            <person name="Zhou J.J."/>
            <person name="Brown S.J."/>
            <person name="Scherer S.E."/>
            <person name="Richards S."/>
            <person name="Blissard G.W."/>
        </authorList>
    </citation>
    <scope>NUCLEOTIDE SEQUENCE</scope>
</reference>
<evidence type="ECO:0008006" key="5">
    <source>
        <dbReference type="Google" id="ProtNLM"/>
    </source>
</evidence>
<feature type="compositionally biased region" description="Low complexity" evidence="1">
    <location>
        <begin position="201"/>
        <end position="222"/>
    </location>
</feature>